<feature type="compositionally biased region" description="Low complexity" evidence="1">
    <location>
        <begin position="259"/>
        <end position="289"/>
    </location>
</feature>
<dbReference type="EMBL" id="LXJU01000015">
    <property type="protein sequence ID" value="OGE50789.1"/>
    <property type="molecule type" value="Genomic_DNA"/>
</dbReference>
<evidence type="ECO:0000313" key="3">
    <source>
        <dbReference type="Proteomes" id="UP000177622"/>
    </source>
</evidence>
<feature type="region of interest" description="Disordered" evidence="1">
    <location>
        <begin position="191"/>
        <end position="211"/>
    </location>
</feature>
<dbReference type="OrthoDB" id="5395975at2759"/>
<proteinExistence type="predicted"/>
<dbReference type="Proteomes" id="UP000177622">
    <property type="component" value="Unassembled WGS sequence"/>
</dbReference>
<sequence length="492" mass="54746">MDEILVHVTAPSSVRDDARYRAQVAAILSFQCASRHPISGTEADIRDHHSHQVSASDLLPKSPKSISQHEASPILREASRPALEIFPDRHSVPESERDNDLQNPGDHHVPGRDFDSLESLISVIPDSQPEIVAPDPEPDELLGSGPAFAEILSPLQAYPLSKRRCIQPQTQTQTQTLPVQDHVAQVYVSPAAESDITRRDSHSATDPPADIDIHPVQHVHVATGDALNPIPISSSIEESTCDESNDSPILTPVIPHPKPLTLTSTATTTTTTTTTTPSTTTPPLHHPPTVNLTTLPLEIHAPQPPISTAPFTTHITPTLRMLTDRLRPERTYKPTHQTRDLDPLERGHWFIQFNIESPQTQRSSTTSKEQEREREREPEKRKEKEETWPFPSFHTFWTFLTDFISKDGRAGWGVWCILERSPPASEGESTIPPNSDMTESIAVSVPVSLKVYAWGEVAMHIYLLLFLASERRIRGMGVQWRDAGEDVVIQMP</sequence>
<dbReference type="RefSeq" id="XP_022486235.1">
    <property type="nucleotide sequence ID" value="XM_022633887.1"/>
</dbReference>
<name>A0A1F5LCY3_PENAI</name>
<dbReference type="GeneID" id="34578621"/>
<feature type="region of interest" description="Disordered" evidence="1">
    <location>
        <begin position="48"/>
        <end position="113"/>
    </location>
</feature>
<keyword evidence="3" id="KW-1185">Reference proteome</keyword>
<evidence type="ECO:0000256" key="1">
    <source>
        <dbReference type="SAM" id="MobiDB-lite"/>
    </source>
</evidence>
<feature type="compositionally biased region" description="Basic and acidic residues" evidence="1">
    <location>
        <begin position="368"/>
        <end position="386"/>
    </location>
</feature>
<evidence type="ECO:0000313" key="2">
    <source>
        <dbReference type="EMBL" id="OGE50789.1"/>
    </source>
</evidence>
<feature type="compositionally biased region" description="Basic and acidic residues" evidence="1">
    <location>
        <begin position="86"/>
        <end position="113"/>
    </location>
</feature>
<dbReference type="STRING" id="1835702.A0A1F5LCY3"/>
<dbReference type="AlphaFoldDB" id="A0A1F5LCY3"/>
<protein>
    <submittedName>
        <fullName evidence="2">Uncharacterized protein</fullName>
    </submittedName>
</protein>
<reference evidence="2 3" key="1">
    <citation type="journal article" date="2016" name="Sci. Rep.">
        <title>Penicillium arizonense, a new, genome sequenced fungal species, reveals a high chemical diversity in secreted metabolites.</title>
        <authorList>
            <person name="Grijseels S."/>
            <person name="Nielsen J.C."/>
            <person name="Randelovic M."/>
            <person name="Nielsen J."/>
            <person name="Nielsen K.F."/>
            <person name="Workman M."/>
            <person name="Frisvad J.C."/>
        </authorList>
    </citation>
    <scope>NUCLEOTIDE SEQUENCE [LARGE SCALE GENOMIC DNA]</scope>
    <source>
        <strain evidence="2 3">CBS 141311</strain>
    </source>
</reference>
<feature type="region of interest" description="Disordered" evidence="1">
    <location>
        <begin position="251"/>
        <end position="289"/>
    </location>
</feature>
<organism evidence="2 3">
    <name type="scientific">Penicillium arizonense</name>
    <dbReference type="NCBI Taxonomy" id="1835702"/>
    <lineage>
        <taxon>Eukaryota</taxon>
        <taxon>Fungi</taxon>
        <taxon>Dikarya</taxon>
        <taxon>Ascomycota</taxon>
        <taxon>Pezizomycotina</taxon>
        <taxon>Eurotiomycetes</taxon>
        <taxon>Eurotiomycetidae</taxon>
        <taxon>Eurotiales</taxon>
        <taxon>Aspergillaceae</taxon>
        <taxon>Penicillium</taxon>
    </lineage>
</organism>
<feature type="compositionally biased region" description="Polar residues" evidence="1">
    <location>
        <begin position="354"/>
        <end position="367"/>
    </location>
</feature>
<comment type="caution">
    <text evidence="2">The sequence shown here is derived from an EMBL/GenBank/DDBJ whole genome shotgun (WGS) entry which is preliminary data.</text>
</comment>
<accession>A0A1F5LCY3</accession>
<gene>
    <name evidence="2" type="ORF">PENARI_c015G10511</name>
</gene>
<feature type="region of interest" description="Disordered" evidence="1">
    <location>
        <begin position="353"/>
        <end position="386"/>
    </location>
</feature>